<dbReference type="AlphaFoldDB" id="Q6K5C3"/>
<evidence type="ECO:0000313" key="2">
    <source>
        <dbReference type="EMBL" id="BAD22179.1"/>
    </source>
</evidence>
<name>Q6K5C3_ORYSJ</name>
<accession>Q6K5C3</accession>
<reference evidence="3" key="2">
    <citation type="journal article" date="2008" name="Nucleic Acids Res.">
        <title>The rice annotation project database (RAP-DB): 2008 update.</title>
        <authorList>
            <consortium name="The rice annotation project (RAP)"/>
        </authorList>
    </citation>
    <scope>GENOME REANNOTATION</scope>
    <source>
        <strain evidence="3">cv. Nipponbare</strain>
    </source>
</reference>
<evidence type="ECO:0000313" key="3">
    <source>
        <dbReference type="Proteomes" id="UP000000763"/>
    </source>
</evidence>
<dbReference type="EMBL" id="AP005414">
    <property type="protein sequence ID" value="BAD22179.1"/>
    <property type="molecule type" value="Genomic_DNA"/>
</dbReference>
<gene>
    <name evidence="2" type="primary">OSJNBa0073G17.8</name>
</gene>
<dbReference type="Proteomes" id="UP000000763">
    <property type="component" value="Chromosome 2"/>
</dbReference>
<feature type="compositionally biased region" description="Polar residues" evidence="1">
    <location>
        <begin position="50"/>
        <end position="63"/>
    </location>
</feature>
<feature type="region of interest" description="Disordered" evidence="1">
    <location>
        <begin position="50"/>
        <end position="70"/>
    </location>
</feature>
<proteinExistence type="predicted"/>
<evidence type="ECO:0000256" key="1">
    <source>
        <dbReference type="SAM" id="MobiDB-lite"/>
    </source>
</evidence>
<sequence>MSESWKARPINTLAAGSTAALQVCNGTAAAPSGQPEYYYYSLQATSNLQPSKQTALHKQSSTSKRLKSKR</sequence>
<reference evidence="3" key="1">
    <citation type="journal article" date="2005" name="Nature">
        <title>The map-based sequence of the rice genome.</title>
        <authorList>
            <consortium name="International rice genome sequencing project (IRGSP)"/>
            <person name="Matsumoto T."/>
            <person name="Wu J."/>
            <person name="Kanamori H."/>
            <person name="Katayose Y."/>
            <person name="Fujisawa M."/>
            <person name="Namiki N."/>
            <person name="Mizuno H."/>
            <person name="Yamamoto K."/>
            <person name="Antonio B.A."/>
            <person name="Baba T."/>
            <person name="Sakata K."/>
            <person name="Nagamura Y."/>
            <person name="Aoki H."/>
            <person name="Arikawa K."/>
            <person name="Arita K."/>
            <person name="Bito T."/>
            <person name="Chiden Y."/>
            <person name="Fujitsuka N."/>
            <person name="Fukunaka R."/>
            <person name="Hamada M."/>
            <person name="Harada C."/>
            <person name="Hayashi A."/>
            <person name="Hijishita S."/>
            <person name="Honda M."/>
            <person name="Hosokawa S."/>
            <person name="Ichikawa Y."/>
            <person name="Idonuma A."/>
            <person name="Iijima M."/>
            <person name="Ikeda M."/>
            <person name="Ikeno M."/>
            <person name="Ito K."/>
            <person name="Ito S."/>
            <person name="Ito T."/>
            <person name="Ito Y."/>
            <person name="Ito Y."/>
            <person name="Iwabuchi A."/>
            <person name="Kamiya K."/>
            <person name="Karasawa W."/>
            <person name="Kurita K."/>
            <person name="Katagiri S."/>
            <person name="Kikuta A."/>
            <person name="Kobayashi H."/>
            <person name="Kobayashi N."/>
            <person name="Machita K."/>
            <person name="Maehara T."/>
            <person name="Masukawa M."/>
            <person name="Mizubayashi T."/>
            <person name="Mukai Y."/>
            <person name="Nagasaki H."/>
            <person name="Nagata Y."/>
            <person name="Naito S."/>
            <person name="Nakashima M."/>
            <person name="Nakama Y."/>
            <person name="Nakamichi Y."/>
            <person name="Nakamura M."/>
            <person name="Meguro A."/>
            <person name="Negishi M."/>
            <person name="Ohta I."/>
            <person name="Ohta T."/>
            <person name="Okamoto M."/>
            <person name="Ono N."/>
            <person name="Saji S."/>
            <person name="Sakaguchi M."/>
            <person name="Sakai K."/>
            <person name="Shibata M."/>
            <person name="Shimokawa T."/>
            <person name="Song J."/>
            <person name="Takazaki Y."/>
            <person name="Terasawa K."/>
            <person name="Tsugane M."/>
            <person name="Tsuji K."/>
            <person name="Ueda S."/>
            <person name="Waki K."/>
            <person name="Yamagata H."/>
            <person name="Yamamoto M."/>
            <person name="Yamamoto S."/>
            <person name="Yamane H."/>
            <person name="Yoshiki S."/>
            <person name="Yoshihara R."/>
            <person name="Yukawa K."/>
            <person name="Zhong H."/>
            <person name="Yano M."/>
            <person name="Yuan Q."/>
            <person name="Ouyang S."/>
            <person name="Liu J."/>
            <person name="Jones K.M."/>
            <person name="Gansberger K."/>
            <person name="Moffat K."/>
            <person name="Hill J."/>
            <person name="Bera J."/>
            <person name="Fadrosh D."/>
            <person name="Jin S."/>
            <person name="Johri S."/>
            <person name="Kim M."/>
            <person name="Overton L."/>
            <person name="Reardon M."/>
            <person name="Tsitrin T."/>
            <person name="Vuong H."/>
            <person name="Weaver B."/>
            <person name="Ciecko A."/>
            <person name="Tallon L."/>
            <person name="Jackson J."/>
            <person name="Pai G."/>
            <person name="Aken S.V."/>
            <person name="Utterback T."/>
            <person name="Reidmuller S."/>
            <person name="Feldblyum T."/>
            <person name="Hsiao J."/>
            <person name="Zismann V."/>
            <person name="Iobst S."/>
            <person name="de Vazeille A.R."/>
            <person name="Buell C.R."/>
            <person name="Ying K."/>
            <person name="Li Y."/>
            <person name="Lu T."/>
            <person name="Huang Y."/>
            <person name="Zhao Q."/>
            <person name="Feng Q."/>
            <person name="Zhang L."/>
            <person name="Zhu J."/>
            <person name="Weng Q."/>
            <person name="Mu J."/>
            <person name="Lu Y."/>
            <person name="Fan D."/>
            <person name="Liu Y."/>
            <person name="Guan J."/>
            <person name="Zhang Y."/>
            <person name="Yu S."/>
            <person name="Liu X."/>
            <person name="Zhang Y."/>
            <person name="Hong G."/>
            <person name="Han B."/>
            <person name="Choisne N."/>
            <person name="Demange N."/>
            <person name="Orjeda G."/>
            <person name="Samain S."/>
            <person name="Cattolico L."/>
            <person name="Pelletier E."/>
            <person name="Couloux A."/>
            <person name="Segurens B."/>
            <person name="Wincker P."/>
            <person name="D'Hont A."/>
            <person name="Scarpelli C."/>
            <person name="Weissenbach J."/>
            <person name="Salanoubat M."/>
            <person name="Quetier F."/>
            <person name="Yu Y."/>
            <person name="Kim H.R."/>
            <person name="Rambo T."/>
            <person name="Currie J."/>
            <person name="Collura K."/>
            <person name="Luo M."/>
            <person name="Yang T."/>
            <person name="Ammiraju J.S.S."/>
            <person name="Engler F."/>
            <person name="Soderlund C."/>
            <person name="Wing R.A."/>
            <person name="Palmer L.E."/>
            <person name="de la Bastide M."/>
            <person name="Spiegel L."/>
            <person name="Nascimento L."/>
            <person name="Zutavern T."/>
            <person name="O'Shaughnessy A."/>
            <person name="Dike S."/>
            <person name="Dedhia N."/>
            <person name="Preston R."/>
            <person name="Balija V."/>
            <person name="McCombie W.R."/>
            <person name="Chow T."/>
            <person name="Chen H."/>
            <person name="Chung M."/>
            <person name="Chen C."/>
            <person name="Shaw J."/>
            <person name="Wu H."/>
            <person name="Hsiao K."/>
            <person name="Chao Y."/>
            <person name="Chu M."/>
            <person name="Cheng C."/>
            <person name="Hour A."/>
            <person name="Lee P."/>
            <person name="Lin S."/>
            <person name="Lin Y."/>
            <person name="Liou J."/>
            <person name="Liu S."/>
            <person name="Hsing Y."/>
            <person name="Raghuvanshi S."/>
            <person name="Mohanty A."/>
            <person name="Bharti A.K."/>
            <person name="Gaur A."/>
            <person name="Gupta V."/>
            <person name="Kumar D."/>
            <person name="Ravi V."/>
            <person name="Vij S."/>
            <person name="Kapur A."/>
            <person name="Khurana P."/>
            <person name="Khurana P."/>
            <person name="Khurana J.P."/>
            <person name="Tyagi A.K."/>
            <person name="Gaikwad K."/>
            <person name="Singh A."/>
            <person name="Dalal V."/>
            <person name="Srivastava S."/>
            <person name="Dixit A."/>
            <person name="Pal A.K."/>
            <person name="Ghazi I.A."/>
            <person name="Yadav M."/>
            <person name="Pandit A."/>
            <person name="Bhargava A."/>
            <person name="Sureshbabu K."/>
            <person name="Batra K."/>
            <person name="Sharma T.R."/>
            <person name="Mohapatra T."/>
            <person name="Singh N.K."/>
            <person name="Messing J."/>
            <person name="Nelson A.B."/>
            <person name="Fuks G."/>
            <person name="Kavchok S."/>
            <person name="Keizer G."/>
            <person name="Linton E."/>
            <person name="Llaca V."/>
            <person name="Song R."/>
            <person name="Tanyolac B."/>
            <person name="Young S."/>
            <person name="Ho-Il K."/>
            <person name="Hahn J.H."/>
            <person name="Sangsakoo G."/>
            <person name="Vanavichit A."/>
            <person name="de Mattos Luiz.A.T."/>
            <person name="Zimmer P.D."/>
            <person name="Malone G."/>
            <person name="Dellagostin O."/>
            <person name="de Oliveira A.C."/>
            <person name="Bevan M."/>
            <person name="Bancroft I."/>
            <person name="Minx P."/>
            <person name="Cordum H."/>
            <person name="Wilson R."/>
            <person name="Cheng Z."/>
            <person name="Jin W."/>
            <person name="Jiang J."/>
            <person name="Leong S.A."/>
            <person name="Iwama H."/>
            <person name="Gojobori T."/>
            <person name="Itoh T."/>
            <person name="Niimura Y."/>
            <person name="Fujii Y."/>
            <person name="Habara T."/>
            <person name="Sakai H."/>
            <person name="Sato Y."/>
            <person name="Wilson G."/>
            <person name="Kumar K."/>
            <person name="McCouch S."/>
            <person name="Juretic N."/>
            <person name="Hoen D."/>
            <person name="Wright S."/>
            <person name="Bruskiewich R."/>
            <person name="Bureau T."/>
            <person name="Miyao A."/>
            <person name="Hirochika H."/>
            <person name="Nishikawa T."/>
            <person name="Kadowaki K."/>
            <person name="Sugiura M."/>
            <person name="Burr B."/>
            <person name="Sasaki T."/>
        </authorList>
    </citation>
    <scope>NUCLEOTIDE SEQUENCE [LARGE SCALE GENOMIC DNA]</scope>
    <source>
        <strain evidence="3">cv. Nipponbare</strain>
    </source>
</reference>
<organism evidence="2 3">
    <name type="scientific">Oryza sativa subsp. japonica</name>
    <name type="common">Rice</name>
    <dbReference type="NCBI Taxonomy" id="39947"/>
    <lineage>
        <taxon>Eukaryota</taxon>
        <taxon>Viridiplantae</taxon>
        <taxon>Streptophyta</taxon>
        <taxon>Embryophyta</taxon>
        <taxon>Tracheophyta</taxon>
        <taxon>Spermatophyta</taxon>
        <taxon>Magnoliopsida</taxon>
        <taxon>Liliopsida</taxon>
        <taxon>Poales</taxon>
        <taxon>Poaceae</taxon>
        <taxon>BOP clade</taxon>
        <taxon>Oryzoideae</taxon>
        <taxon>Oryzeae</taxon>
        <taxon>Oryzinae</taxon>
        <taxon>Oryza</taxon>
        <taxon>Oryza sativa</taxon>
    </lineage>
</organism>
<protein>
    <submittedName>
        <fullName evidence="2">Uncharacterized protein</fullName>
    </submittedName>
</protein>